<feature type="region of interest" description="Disordered" evidence="1">
    <location>
        <begin position="90"/>
        <end position="109"/>
    </location>
</feature>
<dbReference type="Proteomes" id="UP000762676">
    <property type="component" value="Unassembled WGS sequence"/>
</dbReference>
<gene>
    <name evidence="2" type="ORF">ElyMa_006653700</name>
</gene>
<accession>A0AAV4IP50</accession>
<dbReference type="EMBL" id="BMAT01013347">
    <property type="protein sequence ID" value="GFS10736.1"/>
    <property type="molecule type" value="Genomic_DNA"/>
</dbReference>
<comment type="caution">
    <text evidence="2">The sequence shown here is derived from an EMBL/GenBank/DDBJ whole genome shotgun (WGS) entry which is preliminary data.</text>
</comment>
<sequence>MEVNESDLKMANAGIASCFPKALGFRQFSALSSLPLPSPFSRSLYSIPIPAPSPFSFCSHNKLVPPSSMKAEEAKKHKWEKQEIEKYGKLKNCPGTGERLNPKKGQRVA</sequence>
<reference evidence="2 3" key="1">
    <citation type="journal article" date="2021" name="Elife">
        <title>Chloroplast acquisition without the gene transfer in kleptoplastic sea slugs, Plakobranchus ocellatus.</title>
        <authorList>
            <person name="Maeda T."/>
            <person name="Takahashi S."/>
            <person name="Yoshida T."/>
            <person name="Shimamura S."/>
            <person name="Takaki Y."/>
            <person name="Nagai Y."/>
            <person name="Toyoda A."/>
            <person name="Suzuki Y."/>
            <person name="Arimoto A."/>
            <person name="Ishii H."/>
            <person name="Satoh N."/>
            <person name="Nishiyama T."/>
            <person name="Hasebe M."/>
            <person name="Maruyama T."/>
            <person name="Minagawa J."/>
            <person name="Obokata J."/>
            <person name="Shigenobu S."/>
        </authorList>
    </citation>
    <scope>NUCLEOTIDE SEQUENCE [LARGE SCALE GENOMIC DNA]</scope>
</reference>
<evidence type="ECO:0000313" key="3">
    <source>
        <dbReference type="Proteomes" id="UP000762676"/>
    </source>
</evidence>
<name>A0AAV4IP50_9GAST</name>
<organism evidence="2 3">
    <name type="scientific">Elysia marginata</name>
    <dbReference type="NCBI Taxonomy" id="1093978"/>
    <lineage>
        <taxon>Eukaryota</taxon>
        <taxon>Metazoa</taxon>
        <taxon>Spiralia</taxon>
        <taxon>Lophotrochozoa</taxon>
        <taxon>Mollusca</taxon>
        <taxon>Gastropoda</taxon>
        <taxon>Heterobranchia</taxon>
        <taxon>Euthyneura</taxon>
        <taxon>Panpulmonata</taxon>
        <taxon>Sacoglossa</taxon>
        <taxon>Placobranchoidea</taxon>
        <taxon>Plakobranchidae</taxon>
        <taxon>Elysia</taxon>
    </lineage>
</organism>
<evidence type="ECO:0000313" key="2">
    <source>
        <dbReference type="EMBL" id="GFS10736.1"/>
    </source>
</evidence>
<proteinExistence type="predicted"/>
<protein>
    <submittedName>
        <fullName evidence="2">Uncharacterized protein</fullName>
    </submittedName>
</protein>
<evidence type="ECO:0000256" key="1">
    <source>
        <dbReference type="SAM" id="MobiDB-lite"/>
    </source>
</evidence>
<keyword evidence="3" id="KW-1185">Reference proteome</keyword>
<dbReference type="AlphaFoldDB" id="A0AAV4IP50"/>